<feature type="compositionally biased region" description="Polar residues" evidence="1">
    <location>
        <begin position="94"/>
        <end position="109"/>
    </location>
</feature>
<name>A0A8H5N0W7_9HYPO</name>
<dbReference type="EMBL" id="JAAOAO010000326">
    <property type="protein sequence ID" value="KAF5547495.1"/>
    <property type="molecule type" value="Genomic_DNA"/>
</dbReference>
<sequence length="159" mass="17530">MFIPDETNELLVPRGAKPGAVLGAARLLSEAAVFKAYIQRDYLPDSILDRITSIIDSQLPNTQPSPNRSTALLPGNQAKPVSFNEERRPPPSYEASNHTIPGNELTSNVSAKQRCVSQGPDGRQDVVSMMEDLRLEIPELKQQQKADDADIRDLECHVP</sequence>
<accession>A0A8H5N0W7</accession>
<comment type="caution">
    <text evidence="2">The sequence shown here is derived from an EMBL/GenBank/DDBJ whole genome shotgun (WGS) entry which is preliminary data.</text>
</comment>
<evidence type="ECO:0000313" key="3">
    <source>
        <dbReference type="Proteomes" id="UP000574317"/>
    </source>
</evidence>
<protein>
    <submittedName>
        <fullName evidence="2">Uncharacterized protein</fullName>
    </submittedName>
</protein>
<reference evidence="2 3" key="1">
    <citation type="submission" date="2020-05" db="EMBL/GenBank/DDBJ databases">
        <title>Identification and distribution of gene clusters putatively required for synthesis of sphingolipid metabolism inhibitors in phylogenetically diverse species of the filamentous fungus Fusarium.</title>
        <authorList>
            <person name="Kim H.-S."/>
            <person name="Busman M."/>
            <person name="Brown D.W."/>
            <person name="Divon H."/>
            <person name="Uhlig S."/>
            <person name="Proctor R.H."/>
        </authorList>
    </citation>
    <scope>NUCLEOTIDE SEQUENCE [LARGE SCALE GENOMIC DNA]</scope>
    <source>
        <strain evidence="2 3">NRRL 25196</strain>
    </source>
</reference>
<dbReference type="AlphaFoldDB" id="A0A8H5N0W7"/>
<proteinExistence type="predicted"/>
<feature type="region of interest" description="Disordered" evidence="1">
    <location>
        <begin position="57"/>
        <end position="109"/>
    </location>
</feature>
<evidence type="ECO:0000256" key="1">
    <source>
        <dbReference type="SAM" id="MobiDB-lite"/>
    </source>
</evidence>
<feature type="region of interest" description="Disordered" evidence="1">
    <location>
        <begin position="139"/>
        <end position="159"/>
    </location>
</feature>
<feature type="compositionally biased region" description="Polar residues" evidence="1">
    <location>
        <begin position="57"/>
        <end position="70"/>
    </location>
</feature>
<gene>
    <name evidence="2" type="ORF">FNAPI_8524</name>
</gene>
<dbReference type="Proteomes" id="UP000574317">
    <property type="component" value="Unassembled WGS sequence"/>
</dbReference>
<keyword evidence="3" id="KW-1185">Reference proteome</keyword>
<organism evidence="2 3">
    <name type="scientific">Fusarium napiforme</name>
    <dbReference type="NCBI Taxonomy" id="42672"/>
    <lineage>
        <taxon>Eukaryota</taxon>
        <taxon>Fungi</taxon>
        <taxon>Dikarya</taxon>
        <taxon>Ascomycota</taxon>
        <taxon>Pezizomycotina</taxon>
        <taxon>Sordariomycetes</taxon>
        <taxon>Hypocreomycetidae</taxon>
        <taxon>Hypocreales</taxon>
        <taxon>Nectriaceae</taxon>
        <taxon>Fusarium</taxon>
        <taxon>Fusarium fujikuroi species complex</taxon>
    </lineage>
</organism>
<evidence type="ECO:0000313" key="2">
    <source>
        <dbReference type="EMBL" id="KAF5547495.1"/>
    </source>
</evidence>